<proteinExistence type="inferred from homology"/>
<dbReference type="UniPathway" id="UPA00115">
    <property type="reaction ID" value="UER00412"/>
</dbReference>
<evidence type="ECO:0000256" key="3">
    <source>
        <dbReference type="HAMAP-Rule" id="MF_00170"/>
    </source>
</evidence>
<dbReference type="Pfam" id="PF06026">
    <property type="entry name" value="Rib_5-P_isom_A"/>
    <property type="match status" value="1"/>
</dbReference>
<dbReference type="InterPro" id="IPR037171">
    <property type="entry name" value="NagB/RpiA_transferase-like"/>
</dbReference>
<dbReference type="EMBL" id="JXJQ01000005">
    <property type="protein sequence ID" value="KJY62563.1"/>
    <property type="molecule type" value="Genomic_DNA"/>
</dbReference>
<dbReference type="HAMAP" id="MF_00170">
    <property type="entry name" value="Rib_5P_isom_A"/>
    <property type="match status" value="1"/>
</dbReference>
<name>A0A0F4LW23_9LACO</name>
<feature type="binding site" evidence="3">
    <location>
        <position position="124"/>
    </location>
    <ligand>
        <name>substrate</name>
    </ligand>
</feature>
<comment type="catalytic activity">
    <reaction evidence="1 3">
        <text>aldehydo-D-ribose 5-phosphate = D-ribulose 5-phosphate</text>
        <dbReference type="Rhea" id="RHEA:14657"/>
        <dbReference type="ChEBI" id="CHEBI:58121"/>
        <dbReference type="ChEBI" id="CHEBI:58273"/>
        <dbReference type="EC" id="5.3.1.6"/>
    </reaction>
</comment>
<organism evidence="4 5">
    <name type="scientific">Bombilactobacillus mellifer</name>
    <dbReference type="NCBI Taxonomy" id="1218492"/>
    <lineage>
        <taxon>Bacteria</taxon>
        <taxon>Bacillati</taxon>
        <taxon>Bacillota</taxon>
        <taxon>Bacilli</taxon>
        <taxon>Lactobacillales</taxon>
        <taxon>Lactobacillaceae</taxon>
        <taxon>Bombilactobacillus</taxon>
    </lineage>
</organism>
<dbReference type="FunFam" id="3.40.50.1360:FF:000001">
    <property type="entry name" value="Ribose-5-phosphate isomerase A"/>
    <property type="match status" value="1"/>
</dbReference>
<evidence type="ECO:0000313" key="5">
    <source>
        <dbReference type="Proteomes" id="UP000033558"/>
    </source>
</evidence>
<dbReference type="GO" id="GO:0005829">
    <property type="term" value="C:cytosol"/>
    <property type="evidence" value="ECO:0007669"/>
    <property type="project" value="TreeGrafter"/>
</dbReference>
<dbReference type="InterPro" id="IPR020672">
    <property type="entry name" value="Ribose5P_isomerase_typA_subgr"/>
</dbReference>
<dbReference type="NCBIfam" id="TIGR00021">
    <property type="entry name" value="rpiA"/>
    <property type="match status" value="1"/>
</dbReference>
<dbReference type="GO" id="GO:0004751">
    <property type="term" value="F:ribose-5-phosphate isomerase activity"/>
    <property type="evidence" value="ECO:0007669"/>
    <property type="project" value="UniProtKB-UniRule"/>
</dbReference>
<dbReference type="AlphaFoldDB" id="A0A0F4LW23"/>
<evidence type="ECO:0000313" key="4">
    <source>
        <dbReference type="EMBL" id="KJY62563.1"/>
    </source>
</evidence>
<feature type="active site" description="Proton acceptor" evidence="3">
    <location>
        <position position="106"/>
    </location>
</feature>
<sequence length="228" mass="25548">MKQDQLKQAVGIKSVDFIQDHMTVGLGTGSTVYYMVEELGKRVQAGDLTVNCVSTSQRTWDQAKKLGINMLPLDQVDHIDLTIDGADEIDTQFQGVKGGGAALTYEKIVALNSQRNLWIVDQSKQVQQLGAFGIPLEVIPFGHQQLLQRLEAENLHPQWRMDDQGQPVLTDMHNYIFDLHLDQLQHPHLLADWLDHQTGIIEHGLFLDIVNTVIVGTANGPQIIENIR</sequence>
<comment type="pathway">
    <text evidence="3">Carbohydrate degradation; pentose phosphate pathway; D-ribose 5-phosphate from D-ribulose 5-phosphate (non-oxidative stage): step 1/1.</text>
</comment>
<evidence type="ECO:0000256" key="2">
    <source>
        <dbReference type="ARBA" id="ARBA00023235"/>
    </source>
</evidence>
<dbReference type="OrthoDB" id="5870696at2"/>
<protein>
    <recommendedName>
        <fullName evidence="3">Ribose-5-phosphate isomerase A</fullName>
        <ecNumber evidence="3">5.3.1.6</ecNumber>
    </recommendedName>
    <alternativeName>
        <fullName evidence="3">Phosphoriboisomerase A</fullName>
        <shortName evidence="3">PRI</shortName>
    </alternativeName>
</protein>
<dbReference type="Gene3D" id="3.40.50.1360">
    <property type="match status" value="1"/>
</dbReference>
<feature type="binding site" evidence="3">
    <location>
        <begin position="84"/>
        <end position="87"/>
    </location>
    <ligand>
        <name>substrate</name>
    </ligand>
</feature>
<keyword evidence="5" id="KW-1185">Reference proteome</keyword>
<dbReference type="Proteomes" id="UP000033558">
    <property type="component" value="Unassembled WGS sequence"/>
</dbReference>
<dbReference type="NCBIfam" id="NF001924">
    <property type="entry name" value="PRK00702.1"/>
    <property type="match status" value="1"/>
</dbReference>
<dbReference type="STRING" id="1218492.JG30_03520"/>
<dbReference type="GO" id="GO:0006014">
    <property type="term" value="P:D-ribose metabolic process"/>
    <property type="evidence" value="ECO:0007669"/>
    <property type="project" value="TreeGrafter"/>
</dbReference>
<dbReference type="RefSeq" id="WP_046315684.1">
    <property type="nucleotide sequence ID" value="NZ_JAMBJK010000003.1"/>
</dbReference>
<dbReference type="SUPFAM" id="SSF75445">
    <property type="entry name" value="D-ribose-5-phosphate isomerase (RpiA), lid domain"/>
    <property type="match status" value="1"/>
</dbReference>
<dbReference type="InterPro" id="IPR004788">
    <property type="entry name" value="Ribose5P_isomerase_type_A"/>
</dbReference>
<dbReference type="HOGENOM" id="CLU_056590_1_0_9"/>
<feature type="binding site" evidence="3">
    <location>
        <begin position="28"/>
        <end position="31"/>
    </location>
    <ligand>
        <name>substrate</name>
    </ligand>
</feature>
<accession>A0A0F4LW23</accession>
<dbReference type="PANTHER" id="PTHR11934:SF0">
    <property type="entry name" value="RIBOSE-5-PHOSPHATE ISOMERASE"/>
    <property type="match status" value="1"/>
</dbReference>
<feature type="binding site" evidence="3">
    <location>
        <begin position="97"/>
        <end position="100"/>
    </location>
    <ligand>
        <name>substrate</name>
    </ligand>
</feature>
<dbReference type="Gene3D" id="3.30.70.260">
    <property type="match status" value="1"/>
</dbReference>
<dbReference type="GO" id="GO:0009052">
    <property type="term" value="P:pentose-phosphate shunt, non-oxidative branch"/>
    <property type="evidence" value="ECO:0007669"/>
    <property type="project" value="UniProtKB-UniRule"/>
</dbReference>
<gene>
    <name evidence="3 4" type="primary">rpiA</name>
    <name evidence="4" type="ORF">JG30_03520</name>
</gene>
<dbReference type="SUPFAM" id="SSF100950">
    <property type="entry name" value="NagB/RpiA/CoA transferase-like"/>
    <property type="match status" value="1"/>
</dbReference>
<dbReference type="CDD" id="cd01398">
    <property type="entry name" value="RPI_A"/>
    <property type="match status" value="1"/>
</dbReference>
<comment type="caution">
    <text evidence="4">The sequence shown here is derived from an EMBL/GenBank/DDBJ whole genome shotgun (WGS) entry which is preliminary data.</text>
</comment>
<comment type="subunit">
    <text evidence="3">Homodimer.</text>
</comment>
<reference evidence="4 5" key="1">
    <citation type="submission" date="2015-01" db="EMBL/GenBank/DDBJ databases">
        <title>Comparative genomics of the lactic acid bacteria isolated from the honey bee gut.</title>
        <authorList>
            <person name="Ellegaard K.M."/>
            <person name="Tamarit D."/>
            <person name="Javelind E."/>
            <person name="Olofsson T."/>
            <person name="Andersson S.G."/>
            <person name="Vasquez A."/>
        </authorList>
    </citation>
    <scope>NUCLEOTIDE SEQUENCE [LARGE SCALE GENOMIC DNA]</scope>
    <source>
        <strain evidence="4 5">Bin4</strain>
    </source>
</reference>
<dbReference type="PATRIC" id="fig|1218492.5.peg.474"/>
<dbReference type="PANTHER" id="PTHR11934">
    <property type="entry name" value="RIBOSE-5-PHOSPHATE ISOMERASE"/>
    <property type="match status" value="1"/>
</dbReference>
<comment type="similarity">
    <text evidence="3">Belongs to the ribose 5-phosphate isomerase family.</text>
</comment>
<comment type="function">
    <text evidence="3">Catalyzes the reversible conversion of ribose-5-phosphate to ribulose 5-phosphate.</text>
</comment>
<evidence type="ECO:0000256" key="1">
    <source>
        <dbReference type="ARBA" id="ARBA00001713"/>
    </source>
</evidence>
<dbReference type="EC" id="5.3.1.6" evidence="3"/>
<keyword evidence="2 3" id="KW-0413">Isomerase</keyword>